<dbReference type="OMA" id="YSIMKEM"/>
<dbReference type="Gramene" id="KCW60611">
    <property type="protein sequence ID" value="KCW60611"/>
    <property type="gene ID" value="EUGRSUZ_H03341"/>
</dbReference>
<sequence length="153" mass="17469">MGVYNAHYARWEKSNRLSLIAMKRSIVKHLISDLSEDMNVRQFLEVVGERYTISNKVEAGNLLSELTNMRYDVAMGSKLKAHNIVFSKAYIVHHALNVLPAEFSQIKNVYSAQNETWSVNALITKCVTKDEKLKNEKYESAHLIANAKLKVRS</sequence>
<dbReference type="AlphaFoldDB" id="A0A059B3Y3"/>
<accession>A0A059B3Y3</accession>
<dbReference type="InParanoid" id="A0A059B3Y3"/>
<proteinExistence type="predicted"/>
<protein>
    <submittedName>
        <fullName evidence="1">Uncharacterized protein</fullName>
    </submittedName>
</protein>
<reference evidence="1" key="1">
    <citation type="submission" date="2013-07" db="EMBL/GenBank/DDBJ databases">
        <title>The genome of Eucalyptus grandis.</title>
        <authorList>
            <person name="Schmutz J."/>
            <person name="Hayes R."/>
            <person name="Myburg A."/>
            <person name="Tuskan G."/>
            <person name="Grattapaglia D."/>
            <person name="Rokhsar D.S."/>
        </authorList>
    </citation>
    <scope>NUCLEOTIDE SEQUENCE</scope>
    <source>
        <tissue evidence="1">Leaf extractions</tissue>
    </source>
</reference>
<organism evidence="1">
    <name type="scientific">Eucalyptus grandis</name>
    <name type="common">Flooded gum</name>
    <dbReference type="NCBI Taxonomy" id="71139"/>
    <lineage>
        <taxon>Eukaryota</taxon>
        <taxon>Viridiplantae</taxon>
        <taxon>Streptophyta</taxon>
        <taxon>Embryophyta</taxon>
        <taxon>Tracheophyta</taxon>
        <taxon>Spermatophyta</taxon>
        <taxon>Magnoliopsida</taxon>
        <taxon>eudicotyledons</taxon>
        <taxon>Gunneridae</taxon>
        <taxon>Pentapetalae</taxon>
        <taxon>rosids</taxon>
        <taxon>malvids</taxon>
        <taxon>Myrtales</taxon>
        <taxon>Myrtaceae</taxon>
        <taxon>Myrtoideae</taxon>
        <taxon>Eucalypteae</taxon>
        <taxon>Eucalyptus</taxon>
    </lineage>
</organism>
<dbReference type="EMBL" id="KK198760">
    <property type="protein sequence ID" value="KCW60611.1"/>
    <property type="molecule type" value="Genomic_DNA"/>
</dbReference>
<dbReference type="FunCoup" id="A0A059B3Y3">
    <property type="interactions" value="14"/>
</dbReference>
<name>A0A059B3Y3_EUCGR</name>
<evidence type="ECO:0000313" key="1">
    <source>
        <dbReference type="EMBL" id="KCW60611.1"/>
    </source>
</evidence>
<gene>
    <name evidence="1" type="ORF">EUGRSUZ_H03341</name>
</gene>